<comment type="caution">
    <text evidence="1">The sequence shown here is derived from an EMBL/GenBank/DDBJ whole genome shotgun (WGS) entry which is preliminary data.</text>
</comment>
<dbReference type="Proteomes" id="UP000635316">
    <property type="component" value="Unassembled WGS sequence"/>
</dbReference>
<dbReference type="Gene3D" id="3.30.1330.70">
    <property type="entry name" value="Holliday junction resolvase RusA"/>
    <property type="match status" value="1"/>
</dbReference>
<evidence type="ECO:0000313" key="1">
    <source>
        <dbReference type="EMBL" id="MBK1780576.1"/>
    </source>
</evidence>
<dbReference type="Pfam" id="PF05866">
    <property type="entry name" value="RusA"/>
    <property type="match status" value="1"/>
</dbReference>
<sequence length="126" mass="14172">MKLKLPYPVSANRYWKTRAVKNFAQTYLSAEARDYRRQVMRIAADFRAVQGDVSIGLVLAPKLTKKNEASKVLMDLDNSIKVTLDALIGVVYVDDKQVKRITAEYGQPEVGGALYVTVKEMECLSE</sequence>
<accession>A0ABS1EAM8</accession>
<evidence type="ECO:0000313" key="2">
    <source>
        <dbReference type="Proteomes" id="UP000635316"/>
    </source>
</evidence>
<gene>
    <name evidence="1" type="ORF">JHL22_05040</name>
</gene>
<keyword evidence="2" id="KW-1185">Reference proteome</keyword>
<dbReference type="RefSeq" id="WP_200234589.1">
    <property type="nucleotide sequence ID" value="NZ_JAENGP010000004.1"/>
</dbReference>
<dbReference type="EMBL" id="JAENGP010000004">
    <property type="protein sequence ID" value="MBK1780576.1"/>
    <property type="molecule type" value="Genomic_DNA"/>
</dbReference>
<proteinExistence type="predicted"/>
<organism evidence="1 2">
    <name type="scientific">Advenella mandrilli</name>
    <dbReference type="NCBI Taxonomy" id="2800330"/>
    <lineage>
        <taxon>Bacteria</taxon>
        <taxon>Pseudomonadati</taxon>
        <taxon>Pseudomonadota</taxon>
        <taxon>Betaproteobacteria</taxon>
        <taxon>Burkholderiales</taxon>
        <taxon>Alcaligenaceae</taxon>
    </lineage>
</organism>
<dbReference type="InterPro" id="IPR036614">
    <property type="entry name" value="RusA-like_sf"/>
</dbReference>
<dbReference type="SUPFAM" id="SSF103084">
    <property type="entry name" value="Holliday junction resolvase RusA"/>
    <property type="match status" value="1"/>
</dbReference>
<reference evidence="1 2" key="1">
    <citation type="submission" date="2020-12" db="EMBL/GenBank/DDBJ databases">
        <authorList>
            <person name="Lu T."/>
            <person name="Wang Q."/>
            <person name="Han X."/>
        </authorList>
    </citation>
    <scope>NUCLEOTIDE SEQUENCE [LARGE SCALE GENOMIC DNA]</scope>
    <source>
        <strain evidence="1 2">WQ 585</strain>
    </source>
</reference>
<protein>
    <submittedName>
        <fullName evidence="1">RusA family crossover junction endodeoxyribonuclease</fullName>
    </submittedName>
</protein>
<dbReference type="InterPro" id="IPR008822">
    <property type="entry name" value="Endonuclease_RusA-like"/>
</dbReference>
<name>A0ABS1EAM8_9BURK</name>